<accession>A0A2B9Q3Z7</accession>
<proteinExistence type="predicted"/>
<gene>
    <name evidence="1" type="ORF">CN984_12170</name>
</gene>
<evidence type="ECO:0000313" key="1">
    <source>
        <dbReference type="EMBL" id="PGO29195.1"/>
    </source>
</evidence>
<evidence type="ECO:0008006" key="3">
    <source>
        <dbReference type="Google" id="ProtNLM"/>
    </source>
</evidence>
<sequence length="115" mass="12601">MEVDFDRMIKQVLGLSSYIAEGEEFSPSTNMNHTLLVIERLKGLGFSTLLRDCANEDCGLVRSGQATRKDYYCNVSHGSVYSEKLRYKSVASTAQMAVCLSALKAVGVIGVIDND</sequence>
<dbReference type="RefSeq" id="WP_098764307.1">
    <property type="nucleotide sequence ID" value="NZ_NUIL01000015.1"/>
</dbReference>
<comment type="caution">
    <text evidence="1">The sequence shown here is derived from an EMBL/GenBank/DDBJ whole genome shotgun (WGS) entry which is preliminary data.</text>
</comment>
<dbReference type="Proteomes" id="UP000223777">
    <property type="component" value="Unassembled WGS sequence"/>
</dbReference>
<organism evidence="1 2">
    <name type="scientific">Bacillus cereus</name>
    <dbReference type="NCBI Taxonomy" id="1396"/>
    <lineage>
        <taxon>Bacteria</taxon>
        <taxon>Bacillati</taxon>
        <taxon>Bacillota</taxon>
        <taxon>Bacilli</taxon>
        <taxon>Bacillales</taxon>
        <taxon>Bacillaceae</taxon>
        <taxon>Bacillus</taxon>
        <taxon>Bacillus cereus group</taxon>
    </lineage>
</organism>
<reference evidence="1 2" key="1">
    <citation type="submission" date="2017-09" db="EMBL/GenBank/DDBJ databases">
        <title>Large-scale bioinformatics analysis of Bacillus genomes uncovers conserved roles of natural products in bacterial physiology.</title>
        <authorList>
            <consortium name="Agbiome Team Llc"/>
            <person name="Bleich R.M."/>
            <person name="Grubbs K.J."/>
            <person name="Santa Maria K.C."/>
            <person name="Allen S.E."/>
            <person name="Farag S."/>
            <person name="Shank E.A."/>
            <person name="Bowers A."/>
        </authorList>
    </citation>
    <scope>NUCLEOTIDE SEQUENCE [LARGE SCALE GENOMIC DNA]</scope>
    <source>
        <strain evidence="1 2">AFS050027</strain>
    </source>
</reference>
<name>A0A2B9Q3Z7_BACCE</name>
<protein>
    <recommendedName>
        <fullName evidence="3">Phage ABA sandwich domain-containing protein</fullName>
    </recommendedName>
</protein>
<evidence type="ECO:0000313" key="2">
    <source>
        <dbReference type="Proteomes" id="UP000223777"/>
    </source>
</evidence>
<dbReference type="InterPro" id="IPR028985">
    <property type="entry name" value="Bacillus_phage_prot-like"/>
</dbReference>
<dbReference type="Gene3D" id="3.30.2120.10">
    <property type="entry name" value="Bacillus phage protein-like"/>
    <property type="match status" value="1"/>
</dbReference>
<dbReference type="EMBL" id="NUIL01000015">
    <property type="protein sequence ID" value="PGO29195.1"/>
    <property type="molecule type" value="Genomic_DNA"/>
</dbReference>
<dbReference type="AlphaFoldDB" id="A0A2B9Q3Z7"/>